<dbReference type="EMBL" id="KV442033">
    <property type="protein sequence ID" value="OAQ30751.1"/>
    <property type="molecule type" value="Genomic_DNA"/>
</dbReference>
<evidence type="ECO:0000256" key="2">
    <source>
        <dbReference type="ARBA" id="ARBA00022443"/>
    </source>
</evidence>
<keyword evidence="10" id="KW-1133">Transmembrane helix</keyword>
<dbReference type="PROSITE" id="PS00086">
    <property type="entry name" value="CYTOCHROME_P450"/>
    <property type="match status" value="1"/>
</dbReference>
<evidence type="ECO:0000259" key="11">
    <source>
        <dbReference type="PROSITE" id="PS50002"/>
    </source>
</evidence>
<feature type="region of interest" description="Disordered" evidence="9">
    <location>
        <begin position="821"/>
        <end position="858"/>
    </location>
</feature>
<keyword evidence="4" id="KW-0560">Oxidoreductase</keyword>
<dbReference type="STRING" id="1314771.A0A197K231"/>
<feature type="coiled-coil region" evidence="8">
    <location>
        <begin position="1431"/>
        <end position="1458"/>
    </location>
</feature>
<evidence type="ECO:0000256" key="9">
    <source>
        <dbReference type="SAM" id="MobiDB-lite"/>
    </source>
</evidence>
<comment type="similarity">
    <text evidence="1">Belongs to the cytochrome P450 family.</text>
</comment>
<gene>
    <name evidence="12" type="ORF">K457DRAFT_31268</name>
</gene>
<dbReference type="GO" id="GO:0004497">
    <property type="term" value="F:monooxygenase activity"/>
    <property type="evidence" value="ECO:0007669"/>
    <property type="project" value="InterPro"/>
</dbReference>
<keyword evidence="2 7" id="KW-0728">SH3 domain</keyword>
<evidence type="ECO:0000256" key="4">
    <source>
        <dbReference type="ARBA" id="ARBA00023002"/>
    </source>
</evidence>
<feature type="compositionally biased region" description="Polar residues" evidence="9">
    <location>
        <begin position="1069"/>
        <end position="1090"/>
    </location>
</feature>
<keyword evidence="10" id="KW-0472">Membrane</keyword>
<dbReference type="PANTHER" id="PTHR24296">
    <property type="entry name" value="CYTOCHROME P450"/>
    <property type="match status" value="1"/>
</dbReference>
<feature type="domain" description="SH3" evidence="11">
    <location>
        <begin position="860"/>
        <end position="921"/>
    </location>
</feature>
<dbReference type="PRINTS" id="PR00452">
    <property type="entry name" value="SH3DOMAIN"/>
</dbReference>
<keyword evidence="13" id="KW-1185">Reference proteome</keyword>
<dbReference type="GO" id="GO:0006629">
    <property type="term" value="P:lipid metabolic process"/>
    <property type="evidence" value="ECO:0007669"/>
    <property type="project" value="UniProtKB-ARBA"/>
</dbReference>
<keyword evidence="5 6" id="KW-0408">Iron</keyword>
<organism evidence="12 13">
    <name type="scientific">Linnemannia elongata AG-77</name>
    <dbReference type="NCBI Taxonomy" id="1314771"/>
    <lineage>
        <taxon>Eukaryota</taxon>
        <taxon>Fungi</taxon>
        <taxon>Fungi incertae sedis</taxon>
        <taxon>Mucoromycota</taxon>
        <taxon>Mortierellomycotina</taxon>
        <taxon>Mortierellomycetes</taxon>
        <taxon>Mortierellales</taxon>
        <taxon>Mortierellaceae</taxon>
        <taxon>Linnemannia</taxon>
    </lineage>
</organism>
<dbReference type="Pfam" id="PF14604">
    <property type="entry name" value="SH3_9"/>
    <property type="match status" value="2"/>
</dbReference>
<feature type="compositionally biased region" description="Polar residues" evidence="9">
    <location>
        <begin position="1121"/>
        <end position="1130"/>
    </location>
</feature>
<dbReference type="CDD" id="cd00174">
    <property type="entry name" value="SH3"/>
    <property type="match status" value="2"/>
</dbReference>
<dbReference type="InterPro" id="IPR017972">
    <property type="entry name" value="Cyt_P450_CS"/>
</dbReference>
<dbReference type="SMART" id="SM00326">
    <property type="entry name" value="SH3"/>
    <property type="match status" value="3"/>
</dbReference>
<dbReference type="SUPFAM" id="SSF50044">
    <property type="entry name" value="SH3-domain"/>
    <property type="match status" value="3"/>
</dbReference>
<dbReference type="InterPro" id="IPR036396">
    <property type="entry name" value="Cyt_P450_sf"/>
</dbReference>
<feature type="compositionally biased region" description="Basic and acidic residues" evidence="9">
    <location>
        <begin position="981"/>
        <end position="990"/>
    </location>
</feature>
<feature type="compositionally biased region" description="Basic and acidic residues" evidence="9">
    <location>
        <begin position="1296"/>
        <end position="1310"/>
    </location>
</feature>
<dbReference type="PRINTS" id="PR00385">
    <property type="entry name" value="P450"/>
</dbReference>
<dbReference type="InterPro" id="IPR002401">
    <property type="entry name" value="Cyt_P450_E_grp-I"/>
</dbReference>
<dbReference type="OrthoDB" id="5340910at2759"/>
<dbReference type="GO" id="GO:0005506">
    <property type="term" value="F:iron ion binding"/>
    <property type="evidence" value="ECO:0007669"/>
    <property type="project" value="InterPro"/>
</dbReference>
<feature type="transmembrane region" description="Helical" evidence="10">
    <location>
        <begin position="26"/>
        <end position="44"/>
    </location>
</feature>
<dbReference type="PROSITE" id="PS50002">
    <property type="entry name" value="SH3"/>
    <property type="match status" value="3"/>
</dbReference>
<feature type="region of interest" description="Disordered" evidence="9">
    <location>
        <begin position="773"/>
        <end position="802"/>
    </location>
</feature>
<dbReference type="Proteomes" id="UP000078512">
    <property type="component" value="Unassembled WGS sequence"/>
</dbReference>
<evidence type="ECO:0000256" key="3">
    <source>
        <dbReference type="ARBA" id="ARBA00022723"/>
    </source>
</evidence>
<feature type="compositionally biased region" description="Low complexity" evidence="9">
    <location>
        <begin position="1006"/>
        <end position="1018"/>
    </location>
</feature>
<feature type="compositionally biased region" description="Low complexity" evidence="9">
    <location>
        <begin position="843"/>
        <end position="852"/>
    </location>
</feature>
<evidence type="ECO:0000256" key="6">
    <source>
        <dbReference type="PIRSR" id="PIRSR602401-1"/>
    </source>
</evidence>
<evidence type="ECO:0000256" key="8">
    <source>
        <dbReference type="SAM" id="Coils"/>
    </source>
</evidence>
<reference evidence="12 13" key="1">
    <citation type="submission" date="2016-05" db="EMBL/GenBank/DDBJ databases">
        <title>Genome sequencing reveals origins of a unique bacterial endosymbiosis in the earliest lineages of terrestrial Fungi.</title>
        <authorList>
            <consortium name="DOE Joint Genome Institute"/>
            <person name="Uehling J."/>
            <person name="Gryganskyi A."/>
            <person name="Hameed K."/>
            <person name="Tschaplinski T."/>
            <person name="Misztal P."/>
            <person name="Wu S."/>
            <person name="Desiro A."/>
            <person name="Vande Pol N."/>
            <person name="Du Z.-Y."/>
            <person name="Zienkiewicz A."/>
            <person name="Zienkiewicz K."/>
            <person name="Morin E."/>
            <person name="Tisserant E."/>
            <person name="Splivallo R."/>
            <person name="Hainaut M."/>
            <person name="Henrissat B."/>
            <person name="Ohm R."/>
            <person name="Kuo A."/>
            <person name="Yan J."/>
            <person name="Lipzen A."/>
            <person name="Nolan M."/>
            <person name="Labutti K."/>
            <person name="Barry K."/>
            <person name="Goldstein A."/>
            <person name="Labbe J."/>
            <person name="Schadt C."/>
            <person name="Tuskan G."/>
            <person name="Grigoriev I."/>
            <person name="Martin F."/>
            <person name="Vilgalys R."/>
            <person name="Bonito G."/>
        </authorList>
    </citation>
    <scope>NUCLEOTIDE SEQUENCE [LARGE SCALE GENOMIC DNA]</scope>
    <source>
        <strain evidence="12 13">AG-77</strain>
    </source>
</reference>
<dbReference type="Gene3D" id="2.30.30.40">
    <property type="entry name" value="SH3 Domains"/>
    <property type="match status" value="3"/>
</dbReference>
<evidence type="ECO:0000313" key="12">
    <source>
        <dbReference type="EMBL" id="OAQ30751.1"/>
    </source>
</evidence>
<sequence length="1461" mass="158903">MALVMAGIGLRRLLERQMAKRKRTPIEYAVLATIGFFVAAIIKYPNRAFLTRARPDLKARGQDASGLPLIGNLSDFIKHRENPLLYLHRLFQEHGDVISITMPIFGRAIVLNRPEFMEHILKTNFDNYVKGDLVRWNLSDIFGRGIFVADREEWRFHRKTASNIFTTKLYRSLVEGAFKSSAEDFSTVLDRAIAAEMPVDLQDKFLKLTLDAFGKLTFGLEFKALLSEDGPNEFGDAFDYLNSTADSRMRNPLWFITDRIIPGRWKKHWGCIGILDKYAAKAVRDRRAETPEKAATRTRDLLDHFINYKSEDGTMLTDRELRDVFVNFMIAGRDTTAQALTWQFYCLMAHPRVMNNVLNEIDMVLEGSTDKITYEVLMNELPYVKAVFHETLRLHTPVPKNVKQAVDDDILPDGTRIYKGELVAFSNWCMGRNKAVWGIDAEQFVPERWLISSDTGGSGFTVHPATGRRVSPFGKFKPESQFKFITFNAGPRLCLGMTFAQLEAMATTCILLQRYTFKLTPDHREPIFKGSLTLPMKEALMTVVTRRTDVPPRGGSDANLYIVHHNYDAEKSDELTLQVGDIISVSDNSDPGWWVGEKVKDGQAGWFPANFVDPHEEQPAAPAVAAPPAPADPVPAVPVEDDVVTAPAAAESAAPPAPKNEGPVLARVEYDYEAKESGELSLEVGRVVTILDSSDPAWWTGDLNGKVGTFPSNYVKLLEHKEESADTGDKPAKFKLAAFGVKQGGLGSLFAGGVVPGLKKTGGLKKLGGVSEPAAPAPAVGGMAKRTSVDEPRSPVVAAAPPKISPPVAEEVAPLIAHHTPARATPPAPAPAPATPPAPVEEPVPAQEPRVPSRAKKPKSKQIRAVVIYDYTAQEDDEITLVKGATIVVTDKMGDEGWWSGRNEDGEVGNFPSDFVEEIKEEAVLSPRVAPAAPVPIPAPIAVPAPAPAPVAQEEAPKSPVQSRTPIHAPVPLPVIPAEPLRVEPVRTRTNEAPMATPPAIPRGSRPPSMISSPTPSSAQLHDARASIDGPPLPSSPPPKRMSTISRTSSRDVPGSPRLASVPVFPNPEVSSPTSTQPPAGDLSRSSTMRRPQKPIPEAPLTEAPETSEEHVAADTPEPPTSNSNRNSYILPTPVARNRPLPPLARPPSIHSITENRRSIASPPVSHLPPVLSEAEEPEPVHEDIIEEEEVEVHHAPEAPVHEEETVEHQEEPEEPVPSQEEHKEAEQEEETVTDAAAVEEPVEEEKEPEKPKLPELESTGPALSHVSRPRPAKGRKPPTAPVPAETSSFVAQLEAEVKAAPVEEVKKPEPAPAPVVEKAAPPPKPVKPIFQKFPTPFAGAQPASISLRPTGRRTDSGNEGPLSPVNSSSSSAGSPANAPTPAAGVAPPAGGVKSLSSRFGQFQGVPASGGNSAALELEIAKLRRWMTEELDRVKKELSDEREAREKLQEEVNQLKAQLQG</sequence>
<evidence type="ECO:0000256" key="5">
    <source>
        <dbReference type="ARBA" id="ARBA00023004"/>
    </source>
</evidence>
<dbReference type="GO" id="GO:0016705">
    <property type="term" value="F:oxidoreductase activity, acting on paired donors, with incorporation or reduction of molecular oxygen"/>
    <property type="evidence" value="ECO:0007669"/>
    <property type="project" value="InterPro"/>
</dbReference>
<feature type="domain" description="SH3" evidence="11">
    <location>
        <begin position="661"/>
        <end position="720"/>
    </location>
</feature>
<dbReference type="Gene3D" id="1.10.630.10">
    <property type="entry name" value="Cytochrome P450"/>
    <property type="match status" value="1"/>
</dbReference>
<comment type="cofactor">
    <cofactor evidence="6">
        <name>heme</name>
        <dbReference type="ChEBI" id="CHEBI:30413"/>
    </cofactor>
</comment>
<feature type="compositionally biased region" description="Pro residues" evidence="9">
    <location>
        <begin position="1031"/>
        <end position="1040"/>
    </location>
</feature>
<evidence type="ECO:0000256" key="7">
    <source>
        <dbReference type="PROSITE-ProRule" id="PRU00192"/>
    </source>
</evidence>
<dbReference type="InterPro" id="IPR001452">
    <property type="entry name" value="SH3_domain"/>
</dbReference>
<evidence type="ECO:0000313" key="13">
    <source>
        <dbReference type="Proteomes" id="UP000078512"/>
    </source>
</evidence>
<protein>
    <submittedName>
        <fullName evidence="12">Cytochrome P450</fullName>
    </submittedName>
</protein>
<accession>A0A197K231</accession>
<name>A0A197K231_9FUNG</name>
<dbReference type="Pfam" id="PF00018">
    <property type="entry name" value="SH3_1"/>
    <property type="match status" value="1"/>
</dbReference>
<dbReference type="SUPFAM" id="SSF48264">
    <property type="entry name" value="Cytochrome P450"/>
    <property type="match status" value="1"/>
</dbReference>
<feature type="binding site" description="axial binding residue" evidence="6">
    <location>
        <position position="494"/>
    </location>
    <ligand>
        <name>heme</name>
        <dbReference type="ChEBI" id="CHEBI:30413"/>
    </ligand>
    <ligandPart>
        <name>Fe</name>
        <dbReference type="ChEBI" id="CHEBI:18248"/>
    </ligandPart>
</feature>
<keyword evidence="3 6" id="KW-0479">Metal-binding</keyword>
<dbReference type="Pfam" id="PF00067">
    <property type="entry name" value="p450"/>
    <property type="match status" value="1"/>
</dbReference>
<dbReference type="InterPro" id="IPR001128">
    <property type="entry name" value="Cyt_P450"/>
</dbReference>
<dbReference type="GO" id="GO:0020037">
    <property type="term" value="F:heme binding"/>
    <property type="evidence" value="ECO:0007669"/>
    <property type="project" value="InterPro"/>
</dbReference>
<feature type="region of interest" description="Disordered" evidence="9">
    <location>
        <begin position="948"/>
        <end position="1414"/>
    </location>
</feature>
<evidence type="ECO:0000256" key="1">
    <source>
        <dbReference type="ARBA" id="ARBA00010617"/>
    </source>
</evidence>
<dbReference type="InterPro" id="IPR036028">
    <property type="entry name" value="SH3-like_dom_sf"/>
</dbReference>
<keyword evidence="10" id="KW-0812">Transmembrane</keyword>
<feature type="compositionally biased region" description="Basic residues" evidence="9">
    <location>
        <begin position="1268"/>
        <end position="1277"/>
    </location>
</feature>
<dbReference type="PRINTS" id="PR00463">
    <property type="entry name" value="EP450I"/>
</dbReference>
<evidence type="ECO:0000256" key="10">
    <source>
        <dbReference type="SAM" id="Phobius"/>
    </source>
</evidence>
<feature type="domain" description="SH3" evidence="11">
    <location>
        <begin position="556"/>
        <end position="617"/>
    </location>
</feature>
<keyword evidence="6" id="KW-0349">Heme</keyword>
<feature type="compositionally biased region" description="Basic and acidic residues" evidence="9">
    <location>
        <begin position="1192"/>
        <end position="1210"/>
    </location>
</feature>
<proteinExistence type="inferred from homology"/>
<feature type="compositionally biased region" description="Low complexity" evidence="9">
    <location>
        <begin position="1362"/>
        <end position="1392"/>
    </location>
</feature>
<keyword evidence="8" id="KW-0175">Coiled coil</keyword>
<feature type="compositionally biased region" description="Low complexity" evidence="9">
    <location>
        <begin position="1162"/>
        <end position="1173"/>
    </location>
</feature>
<feature type="compositionally biased region" description="Pro residues" evidence="9">
    <location>
        <begin position="824"/>
        <end position="842"/>
    </location>
</feature>